<dbReference type="CDD" id="cd03230">
    <property type="entry name" value="ABC_DR_subfamily_A"/>
    <property type="match status" value="1"/>
</dbReference>
<proteinExistence type="predicted"/>
<dbReference type="RefSeq" id="WP_015763649.1">
    <property type="nucleotide sequence ID" value="NZ_CP039375.1"/>
</dbReference>
<dbReference type="GeneID" id="42177432"/>
<dbReference type="SMART" id="SM00382">
    <property type="entry name" value="AAA"/>
    <property type="match status" value="1"/>
</dbReference>
<dbReference type="AlphaFoldDB" id="A0A4D6K7S6"/>
<dbReference type="SUPFAM" id="SSF52540">
    <property type="entry name" value="P-loop containing nucleoside triphosphate hydrolases"/>
    <property type="match status" value="1"/>
</dbReference>
<reference evidence="5 6" key="2">
    <citation type="submission" date="2019-04" db="EMBL/GenBank/DDBJ databases">
        <authorList>
            <person name="Yang S."/>
            <person name="Wei W."/>
        </authorList>
    </citation>
    <scope>NUCLEOTIDE SEQUENCE [LARGE SCALE GENOMIC DNA]</scope>
    <source>
        <strain evidence="6">ZP60</strain>
    </source>
</reference>
<dbReference type="Proteomes" id="UP000297053">
    <property type="component" value="Chromosome"/>
</dbReference>
<dbReference type="OMA" id="FAQAFLH"/>
<dbReference type="GO" id="GO:0005524">
    <property type="term" value="F:ATP binding"/>
    <property type="evidence" value="ECO:0007669"/>
    <property type="project" value="UniProtKB-KW"/>
</dbReference>
<protein>
    <submittedName>
        <fullName evidence="5">ABC transporter ATP-binding protein</fullName>
    </submittedName>
</protein>
<name>A0A4D6K7S6_9EURY</name>
<dbReference type="EMBL" id="CP039375">
    <property type="protein sequence ID" value="QCD64238.1"/>
    <property type="molecule type" value="Genomic_DNA"/>
</dbReference>
<evidence type="ECO:0000256" key="1">
    <source>
        <dbReference type="ARBA" id="ARBA00022448"/>
    </source>
</evidence>
<evidence type="ECO:0000259" key="4">
    <source>
        <dbReference type="PROSITE" id="PS50893"/>
    </source>
</evidence>
<dbReference type="KEGG" id="halz:E5139_00805"/>
<keyword evidence="3 5" id="KW-0067">ATP-binding</keyword>
<feature type="domain" description="ABC transporter" evidence="4">
    <location>
        <begin position="4"/>
        <end position="232"/>
    </location>
</feature>
<dbReference type="Gene3D" id="3.40.50.300">
    <property type="entry name" value="P-loop containing nucleotide triphosphate hydrolases"/>
    <property type="match status" value="1"/>
</dbReference>
<dbReference type="PROSITE" id="PS50893">
    <property type="entry name" value="ABC_TRANSPORTER_2"/>
    <property type="match status" value="1"/>
</dbReference>
<dbReference type="PANTHER" id="PTHR42711">
    <property type="entry name" value="ABC TRANSPORTER ATP-BINDING PROTEIN"/>
    <property type="match status" value="1"/>
</dbReference>
<evidence type="ECO:0000256" key="2">
    <source>
        <dbReference type="ARBA" id="ARBA00022741"/>
    </source>
</evidence>
<accession>A0A4D6K7S6</accession>
<dbReference type="InterPro" id="IPR003439">
    <property type="entry name" value="ABC_transporter-like_ATP-bd"/>
</dbReference>
<reference evidence="5 6" key="1">
    <citation type="submission" date="2019-04" db="EMBL/GenBank/DDBJ databases">
        <title>Complete genome sequence of Arthrobacter sp. ZXY-2 associated with effective atrazine degradation and salt adaptation.</title>
        <authorList>
            <person name="Zhao X."/>
        </authorList>
    </citation>
    <scope>NUCLEOTIDE SEQUENCE [LARGE SCALE GENOMIC DNA]</scope>
    <source>
        <strain evidence="6">ZP60</strain>
    </source>
</reference>
<keyword evidence="2" id="KW-0547">Nucleotide-binding</keyword>
<keyword evidence="1" id="KW-0813">Transport</keyword>
<gene>
    <name evidence="5" type="ORF">E5139_00805</name>
</gene>
<dbReference type="PANTHER" id="PTHR42711:SF16">
    <property type="entry name" value="ABC TRANSPORTER ATP-BINDING PROTEIN"/>
    <property type="match status" value="1"/>
</dbReference>
<organism evidence="5 6">
    <name type="scientific">Halomicrobium mukohataei</name>
    <dbReference type="NCBI Taxonomy" id="57705"/>
    <lineage>
        <taxon>Archaea</taxon>
        <taxon>Methanobacteriati</taxon>
        <taxon>Methanobacteriota</taxon>
        <taxon>Stenosarchaea group</taxon>
        <taxon>Halobacteria</taxon>
        <taxon>Halobacteriales</taxon>
        <taxon>Haloarculaceae</taxon>
        <taxon>Halomicrobium</taxon>
    </lineage>
</organism>
<evidence type="ECO:0000313" key="6">
    <source>
        <dbReference type="Proteomes" id="UP000297053"/>
    </source>
</evidence>
<dbReference type="InterPro" id="IPR050763">
    <property type="entry name" value="ABC_transporter_ATP-binding"/>
</dbReference>
<dbReference type="Pfam" id="PF00005">
    <property type="entry name" value="ABC_tran"/>
    <property type="match status" value="1"/>
</dbReference>
<evidence type="ECO:0000256" key="3">
    <source>
        <dbReference type="ARBA" id="ARBA00022840"/>
    </source>
</evidence>
<dbReference type="InterPro" id="IPR003593">
    <property type="entry name" value="AAA+_ATPase"/>
</dbReference>
<evidence type="ECO:0000313" key="5">
    <source>
        <dbReference type="EMBL" id="QCD64238.1"/>
    </source>
</evidence>
<dbReference type="GO" id="GO:0016887">
    <property type="term" value="F:ATP hydrolysis activity"/>
    <property type="evidence" value="ECO:0007669"/>
    <property type="project" value="InterPro"/>
</dbReference>
<dbReference type="InterPro" id="IPR027417">
    <property type="entry name" value="P-loop_NTPase"/>
</dbReference>
<sequence>MPAIETTGLTKEYGDLDALSGLSLTVGEGELFALLGPNGSGKTTTIEILTGQRTPTSGTATVLGHDPVAEPMAVRRAIGTLPEREDPPSFLTPREFLEFVCEVRALSDPEDHVERWAERLSFVETLDTLSTNLSEGQRQRVMLAAAFVHEPELVFIDEPLVNLDPIMQEQVKRHLADYCAAGNTIFLSTHFVEVAQELCTSVGIVSDGRLVATCDPREFDDGELLDVFVAEVDAEREAVVG</sequence>